<dbReference type="RefSeq" id="WP_369705523.1">
    <property type="nucleotide sequence ID" value="NZ_JBGEWD010000021.1"/>
</dbReference>
<comment type="caution">
    <text evidence="3">The sequence shown here is derived from an EMBL/GenBank/DDBJ whole genome shotgun (WGS) entry which is preliminary data.</text>
</comment>
<evidence type="ECO:0000256" key="1">
    <source>
        <dbReference type="SAM" id="Coils"/>
    </source>
</evidence>
<name>A0ABV4BT00_9CLOT</name>
<gene>
    <name evidence="3" type="ORF">AB8U03_15780</name>
</gene>
<evidence type="ECO:0000256" key="2">
    <source>
        <dbReference type="SAM" id="Phobius"/>
    </source>
</evidence>
<evidence type="ECO:0000313" key="3">
    <source>
        <dbReference type="EMBL" id="MEY8001630.1"/>
    </source>
</evidence>
<keyword evidence="4" id="KW-1185">Reference proteome</keyword>
<keyword evidence="2" id="KW-1133">Transmembrane helix</keyword>
<feature type="transmembrane region" description="Helical" evidence="2">
    <location>
        <begin position="6"/>
        <end position="24"/>
    </location>
</feature>
<dbReference type="EMBL" id="JBGEWD010000021">
    <property type="protein sequence ID" value="MEY8001630.1"/>
    <property type="molecule type" value="Genomic_DNA"/>
</dbReference>
<proteinExistence type="predicted"/>
<organism evidence="3 4">
    <name type="scientific">Clostridium moutaii</name>
    <dbReference type="NCBI Taxonomy" id="3240932"/>
    <lineage>
        <taxon>Bacteria</taxon>
        <taxon>Bacillati</taxon>
        <taxon>Bacillota</taxon>
        <taxon>Clostridia</taxon>
        <taxon>Eubacteriales</taxon>
        <taxon>Clostridiaceae</taxon>
        <taxon>Clostridium</taxon>
    </lineage>
</organism>
<keyword evidence="2" id="KW-0812">Transmembrane</keyword>
<sequence>MENIFIIIGSIAVAVLAIFIVGYLKYKKINIPSLFTKVESALSTVKNIEAIIKDNTTGKLQIATANAQLITDEALKLVVGAEKKYLAGDIKAEDRKPTVITDLTNFLISNKITIDDNLAKYIDLIVSYAVKKSGMDDTNKQIDAKIAAITKTNNELQQQVSKLSIENSTLQQKLTTVQNTVAPTQNTNTPAPVQK</sequence>
<keyword evidence="2" id="KW-0472">Membrane</keyword>
<protein>
    <submittedName>
        <fullName evidence="3">Uncharacterized protein</fullName>
    </submittedName>
</protein>
<keyword evidence="1" id="KW-0175">Coiled coil</keyword>
<evidence type="ECO:0000313" key="4">
    <source>
        <dbReference type="Proteomes" id="UP001564657"/>
    </source>
</evidence>
<dbReference type="Proteomes" id="UP001564657">
    <property type="component" value="Unassembled WGS sequence"/>
</dbReference>
<reference evidence="3 4" key="1">
    <citation type="submission" date="2024-08" db="EMBL/GenBank/DDBJ databases">
        <title>Clostridium lapicellarii sp. nov., and Clostridium renhuaiense sp. nov., two species isolated from the mud in a fermentation cellar used for producing sauce-flavour Chinese liquors.</title>
        <authorList>
            <person name="Yang F."/>
            <person name="Wang H."/>
            <person name="Chen L.Q."/>
            <person name="Zhou N."/>
            <person name="Lu J.J."/>
            <person name="Pu X.X."/>
            <person name="Wan B."/>
            <person name="Wang L."/>
            <person name="Liu S.J."/>
        </authorList>
    </citation>
    <scope>NUCLEOTIDE SEQUENCE [LARGE SCALE GENOMIC DNA]</scope>
    <source>
        <strain evidence="3 4">MT-5</strain>
    </source>
</reference>
<accession>A0ABV4BT00</accession>
<feature type="coiled-coil region" evidence="1">
    <location>
        <begin position="139"/>
        <end position="173"/>
    </location>
</feature>